<keyword evidence="4 6" id="KW-1133">Transmembrane helix</keyword>
<protein>
    <submittedName>
        <fullName evidence="8">DUF3817 domain-containing protein</fullName>
    </submittedName>
</protein>
<dbReference type="Proteomes" id="UP000285478">
    <property type="component" value="Chromosome"/>
</dbReference>
<evidence type="ECO:0000256" key="5">
    <source>
        <dbReference type="ARBA" id="ARBA00023136"/>
    </source>
</evidence>
<accession>A0A410H320</accession>
<dbReference type="Pfam" id="PF12823">
    <property type="entry name" value="DUF3817"/>
    <property type="match status" value="1"/>
</dbReference>
<evidence type="ECO:0000313" key="9">
    <source>
        <dbReference type="Proteomes" id="UP000285478"/>
    </source>
</evidence>
<comment type="subcellular location">
    <subcellularLocation>
        <location evidence="1">Cell membrane</location>
        <topology evidence="1">Multi-pass membrane protein</topology>
    </subcellularLocation>
</comment>
<sequence length="98" mass="10755">MNSHLKLLYWLALLDGIALLLLVFVAVPIKYQFDWPYAVKVLGPTHGVLFISLTLTMLSAVAKKLIRPGLGALVFVAALIPLGAFYADYRLKKAVTQA</sequence>
<evidence type="ECO:0000256" key="3">
    <source>
        <dbReference type="ARBA" id="ARBA00022692"/>
    </source>
</evidence>
<dbReference type="InterPro" id="IPR023845">
    <property type="entry name" value="DUF3817_TM"/>
</dbReference>
<dbReference type="PANTHER" id="PTHR40077:SF1">
    <property type="entry name" value="MEMBRANE PROTEIN"/>
    <property type="match status" value="1"/>
</dbReference>
<evidence type="ECO:0000259" key="7">
    <source>
        <dbReference type="Pfam" id="PF12823"/>
    </source>
</evidence>
<keyword evidence="3 6" id="KW-0812">Transmembrane</keyword>
<dbReference type="GO" id="GO:0005886">
    <property type="term" value="C:plasma membrane"/>
    <property type="evidence" value="ECO:0007669"/>
    <property type="project" value="UniProtKB-SubCell"/>
</dbReference>
<dbReference type="PANTHER" id="PTHR40077">
    <property type="entry name" value="MEMBRANE PROTEIN-RELATED"/>
    <property type="match status" value="1"/>
</dbReference>
<evidence type="ECO:0000313" key="8">
    <source>
        <dbReference type="EMBL" id="QAB15325.1"/>
    </source>
</evidence>
<evidence type="ECO:0000256" key="4">
    <source>
        <dbReference type="ARBA" id="ARBA00022989"/>
    </source>
</evidence>
<reference evidence="8 9" key="1">
    <citation type="journal article" date="2018" name="Environ. Microbiol.">
        <title>Genomes of ubiquitous marine and hypersaline Hydrogenovibrio, Thiomicrorhabdus and Thiomicrospira spp. encode a diversity of mechanisms to sustain chemolithoautotrophy in heterogeneous environments.</title>
        <authorList>
            <person name="Scott K.M."/>
            <person name="Williams J."/>
            <person name="Porter C.M.B."/>
            <person name="Russel S."/>
            <person name="Harmer T.L."/>
            <person name="Paul J.H."/>
            <person name="Antonen K.M."/>
            <person name="Bridges M.K."/>
            <person name="Camper G.J."/>
            <person name="Campla C.K."/>
            <person name="Casella L.G."/>
            <person name="Chase E."/>
            <person name="Conrad J.W."/>
            <person name="Cruz M.C."/>
            <person name="Dunlap D.S."/>
            <person name="Duran L."/>
            <person name="Fahsbender E.M."/>
            <person name="Goldsmith D.B."/>
            <person name="Keeley R.F."/>
            <person name="Kondoff M.R."/>
            <person name="Kussy B.I."/>
            <person name="Lane M.K."/>
            <person name="Lawler S."/>
            <person name="Leigh B.A."/>
            <person name="Lewis C."/>
            <person name="Lostal L.M."/>
            <person name="Marking D."/>
            <person name="Mancera P.A."/>
            <person name="McClenthan E.C."/>
            <person name="McIntyre E.A."/>
            <person name="Mine J.A."/>
            <person name="Modi S."/>
            <person name="Moore B.D."/>
            <person name="Morgan W.A."/>
            <person name="Nelson K.M."/>
            <person name="Nguyen K.N."/>
            <person name="Ogburn N."/>
            <person name="Parrino D.G."/>
            <person name="Pedapudi A.D."/>
            <person name="Pelham R.P."/>
            <person name="Preece A.M."/>
            <person name="Rampersad E.A."/>
            <person name="Richardson J.C."/>
            <person name="Rodgers C.M."/>
            <person name="Schaffer B.L."/>
            <person name="Sheridan N.E."/>
            <person name="Solone M.R."/>
            <person name="Staley Z.R."/>
            <person name="Tabuchi M."/>
            <person name="Waide R.J."/>
            <person name="Wanjugi P.W."/>
            <person name="Young S."/>
            <person name="Clum A."/>
            <person name="Daum C."/>
            <person name="Huntemann M."/>
            <person name="Ivanova N."/>
            <person name="Kyrpides N."/>
            <person name="Mikhailova N."/>
            <person name="Palaniappan K."/>
            <person name="Pillay M."/>
            <person name="Reddy T.B.K."/>
            <person name="Shapiro N."/>
            <person name="Stamatis D."/>
            <person name="Varghese N."/>
            <person name="Woyke T."/>
            <person name="Boden R."/>
            <person name="Freyermuth S.K."/>
            <person name="Kerfeld C.A."/>
        </authorList>
    </citation>
    <scope>NUCLEOTIDE SEQUENCE [LARGE SCALE GENOMIC DNA]</scope>
    <source>
        <strain evidence="8 9">JR-2</strain>
    </source>
</reference>
<evidence type="ECO:0000256" key="2">
    <source>
        <dbReference type="ARBA" id="ARBA00022475"/>
    </source>
</evidence>
<keyword evidence="2" id="KW-1003">Cell membrane</keyword>
<organism evidence="8 9">
    <name type="scientific">Hydrogenovibrio thermophilus</name>
    <dbReference type="NCBI Taxonomy" id="265883"/>
    <lineage>
        <taxon>Bacteria</taxon>
        <taxon>Pseudomonadati</taxon>
        <taxon>Pseudomonadota</taxon>
        <taxon>Gammaproteobacteria</taxon>
        <taxon>Thiotrichales</taxon>
        <taxon>Piscirickettsiaceae</taxon>
        <taxon>Hydrogenovibrio</taxon>
    </lineage>
</organism>
<dbReference type="EMBL" id="CP035033">
    <property type="protein sequence ID" value="QAB15325.1"/>
    <property type="molecule type" value="Genomic_DNA"/>
</dbReference>
<name>A0A410H320_9GAMM</name>
<feature type="domain" description="DUF3817" evidence="7">
    <location>
        <begin position="6"/>
        <end position="93"/>
    </location>
</feature>
<evidence type="ECO:0000256" key="1">
    <source>
        <dbReference type="ARBA" id="ARBA00004651"/>
    </source>
</evidence>
<proteinExistence type="predicted"/>
<dbReference type="KEGG" id="htr:EPV75_06415"/>
<feature type="transmembrane region" description="Helical" evidence="6">
    <location>
        <begin position="69"/>
        <end position="87"/>
    </location>
</feature>
<evidence type="ECO:0000256" key="6">
    <source>
        <dbReference type="SAM" id="Phobius"/>
    </source>
</evidence>
<feature type="transmembrane region" description="Helical" evidence="6">
    <location>
        <begin position="7"/>
        <end position="29"/>
    </location>
</feature>
<keyword evidence="5 6" id="KW-0472">Membrane</keyword>
<dbReference type="RefSeq" id="WP_128384844.1">
    <property type="nucleotide sequence ID" value="NZ_CP035033.1"/>
</dbReference>
<gene>
    <name evidence="8" type="ORF">EPV75_06415</name>
</gene>
<dbReference type="NCBIfam" id="TIGR03954">
    <property type="entry name" value="integ_memb_HG"/>
    <property type="match status" value="1"/>
</dbReference>
<keyword evidence="9" id="KW-1185">Reference proteome</keyword>
<dbReference type="AlphaFoldDB" id="A0A410H320"/>